<dbReference type="InterPro" id="IPR027417">
    <property type="entry name" value="P-loop_NTPase"/>
</dbReference>
<dbReference type="InterPro" id="IPR053137">
    <property type="entry name" value="NLR-like"/>
</dbReference>
<gene>
    <name evidence="1" type="ORF">AA0113_g11375</name>
</gene>
<comment type="caution">
    <text evidence="1">The sequence shown here is derived from an EMBL/GenBank/DDBJ whole genome shotgun (WGS) entry which is preliminary data.</text>
</comment>
<name>A0A4Q4QAT3_9PLEO</name>
<evidence type="ECO:0008006" key="3">
    <source>
        <dbReference type="Google" id="ProtNLM"/>
    </source>
</evidence>
<dbReference type="EMBL" id="PEJP01000068">
    <property type="protein sequence ID" value="RYO37403.1"/>
    <property type="molecule type" value="Genomic_DNA"/>
</dbReference>
<dbReference type="SUPFAM" id="SSF52540">
    <property type="entry name" value="P-loop containing nucleoside triphosphate hydrolases"/>
    <property type="match status" value="1"/>
</dbReference>
<dbReference type="OrthoDB" id="20872at2759"/>
<dbReference type="Proteomes" id="UP000293823">
    <property type="component" value="Unassembled WGS sequence"/>
</dbReference>
<organism evidence="1 2">
    <name type="scientific">Alternaria arborescens</name>
    <dbReference type="NCBI Taxonomy" id="156630"/>
    <lineage>
        <taxon>Eukaryota</taxon>
        <taxon>Fungi</taxon>
        <taxon>Dikarya</taxon>
        <taxon>Ascomycota</taxon>
        <taxon>Pezizomycotina</taxon>
        <taxon>Dothideomycetes</taxon>
        <taxon>Pleosporomycetidae</taxon>
        <taxon>Pleosporales</taxon>
        <taxon>Pleosporineae</taxon>
        <taxon>Pleosporaceae</taxon>
        <taxon>Alternaria</taxon>
        <taxon>Alternaria sect. Alternaria</taxon>
    </lineage>
</organism>
<keyword evidence="2" id="KW-1185">Reference proteome</keyword>
<evidence type="ECO:0000313" key="1">
    <source>
        <dbReference type="EMBL" id="RYO37403.1"/>
    </source>
</evidence>
<dbReference type="AlphaFoldDB" id="A0A4Q4QAT3"/>
<dbReference type="Gene3D" id="3.40.50.300">
    <property type="entry name" value="P-loop containing nucleotide triphosphate hydrolases"/>
    <property type="match status" value="1"/>
</dbReference>
<accession>A0A4Q4QAT3</accession>
<reference evidence="2" key="1">
    <citation type="journal article" date="2019" name="bioRxiv">
        <title>Genomics, evolutionary history and diagnostics of the Alternaria alternata species group including apple and Asian pear pathotypes.</title>
        <authorList>
            <person name="Armitage A.D."/>
            <person name="Cockerton H.M."/>
            <person name="Sreenivasaprasad S."/>
            <person name="Woodhall J.W."/>
            <person name="Lane C.R."/>
            <person name="Harrison R.J."/>
            <person name="Clarkson J.P."/>
        </authorList>
    </citation>
    <scope>NUCLEOTIDE SEQUENCE [LARGE SCALE GENOMIC DNA]</scope>
    <source>
        <strain evidence="2">RGR 97.0016</strain>
    </source>
</reference>
<dbReference type="GO" id="GO:0043531">
    <property type="term" value="F:ADP binding"/>
    <property type="evidence" value="ECO:0007669"/>
    <property type="project" value="InterPro"/>
</dbReference>
<sequence length="201" mass="22304">MSIVGLGGAGKTQLALRFAYTVRETMSAVSIFWMPALSMESYEQACVAVAAALHINQAETGEDNAKELVREHLNDYDILYGAEHALGIIDYLPESEKGMTIFTTRVQELAVSLTRGDVLELGSMSKPDATNFLEKSLIRKNLTEDCEAVEELLDELAFLPLAIAQAAAYLNINRTTITKYLRLLKHTEQDTISLISKEFRD</sequence>
<evidence type="ECO:0000313" key="2">
    <source>
        <dbReference type="Proteomes" id="UP000293823"/>
    </source>
</evidence>
<protein>
    <recommendedName>
        <fullName evidence="3">NB-ARC domain-containing protein</fullName>
    </recommendedName>
</protein>
<dbReference type="PANTHER" id="PTHR46082">
    <property type="entry name" value="ATP/GTP-BINDING PROTEIN-RELATED"/>
    <property type="match status" value="1"/>
</dbReference>
<proteinExistence type="predicted"/>
<dbReference type="PANTHER" id="PTHR46082:SF6">
    <property type="entry name" value="AAA+ ATPASE DOMAIN-CONTAINING PROTEIN-RELATED"/>
    <property type="match status" value="1"/>
</dbReference>